<sequence>MDGLFFYITDNTQAFTREHEPYAYTTKMFEQLQMQDYFPYLIPSKIVRKMFDNEDPYSKELQYALTRIHEDFSKRIGNNKSAINNKVAITFKTNIVYLTGKILSDIKNLTLNPNADLTLFISLKPLTITNRNIEQTMAFCNRFNLYNIPIEKYKELVQVYINIQKKDVSSYGNNLIYYDLVNITNLDYLNSDYFFEKVKMERDYQQRVDNTEHLNKFRNIVGKYKADFKNKDYGGLFLVATDKEAEFKKIIEEKKLSEKDSMYIKILPNQELRSNDLGFVLRDNSLIYLSKLDNNRFEEIKQSSARFVYLIYDRFYKLTYKDIQDLSLKQIIDPTTRENHSEIIENNEAKYLINGEVINTDDNSFSSRLIERYKNLYIKTNFNNVIKDNKIDRENLLRLSSSQQNSIKINSNFLKWQIYYQLQSREDNRIQDFGSIDISSRINKKKLQNQFTAAFEIKDIEKMKNYVYPSDIDKVICLISLKLDKQEYEKLRLTEKKLEEKIKNFEATNDTNNKEKIKEDIVNIFKDPLEIIRSYNLVFEYDGLNRKFRNYCSNNKITTRKKINKVYEDEVFKIYPVFNLFNNNIVKTFLGNYSDVQIEVLKSLKENNEFFSDILIKKENERNILYGFKEFSFKEFVCENSDFYLYLATQKQMKSIEDKEISKVKQDLLNLPMYNNGVWQNVVGISDMKDKLKDNLLNINNRVINDEYKIIYINKILEITGGNTEPIRDFNNMKLSIQNKSQAYTNILNDYINIGKFFMKDFLMNNSDIIKFKKDLENIDSNLCVFFPDLENVKKHMIDNLKLSIFEKNGVYESNDKLEAAVLDISKQLEELIATISTSDVSTNDITTFISKIRNSFKSIDMLTNNNYDRSILKFIDTLERYSNSNISINSLIKKYKIYESILRTTSSLQLNLNIYVDLLTRQQDSIFYNIQLYMNIEKIFEEFKRSGISGYLDSYMAQRKGIV</sequence>
<evidence type="ECO:0000256" key="1">
    <source>
        <dbReference type="SAM" id="Coils"/>
    </source>
</evidence>
<evidence type="ECO:0000313" key="2">
    <source>
        <dbReference type="EMBL" id="MFN2102832.1"/>
    </source>
</evidence>
<dbReference type="EMBL" id="JBDLBQ010000007">
    <property type="protein sequence ID" value="MFN2102832.1"/>
    <property type="molecule type" value="Genomic_DNA"/>
</dbReference>
<evidence type="ECO:0000313" key="3">
    <source>
        <dbReference type="Proteomes" id="UP001634413"/>
    </source>
</evidence>
<name>A0ABW9KDR2_9FIRM</name>
<feature type="coiled-coil region" evidence="1">
    <location>
        <begin position="481"/>
        <end position="515"/>
    </location>
</feature>
<protein>
    <submittedName>
        <fullName evidence="2">Uncharacterized protein</fullName>
    </submittedName>
</protein>
<proteinExistence type="predicted"/>
<keyword evidence="1" id="KW-0175">Coiled coil</keyword>
<dbReference type="RefSeq" id="WP_412701978.1">
    <property type="nucleotide sequence ID" value="NZ_JBDLBQ010000007.1"/>
</dbReference>
<comment type="caution">
    <text evidence="2">The sequence shown here is derived from an EMBL/GenBank/DDBJ whole genome shotgun (WGS) entry which is preliminary data.</text>
</comment>
<organism evidence="2 3">
    <name type="scientific">Finegoldia dalianensis</name>
    <dbReference type="NCBI Taxonomy" id="3145239"/>
    <lineage>
        <taxon>Bacteria</taxon>
        <taxon>Bacillati</taxon>
        <taxon>Bacillota</taxon>
        <taxon>Tissierellia</taxon>
        <taxon>Tissierellales</taxon>
        <taxon>Peptoniphilaceae</taxon>
        <taxon>Finegoldia</taxon>
    </lineage>
</organism>
<keyword evidence="3" id="KW-1185">Reference proteome</keyword>
<dbReference type="Proteomes" id="UP001634413">
    <property type="component" value="Unassembled WGS sequence"/>
</dbReference>
<gene>
    <name evidence="2" type="ORF">ABDJ34_07955</name>
</gene>
<reference evidence="2 3" key="1">
    <citation type="journal article" date="2024" name="Anaerobe">
        <title>The identification of Finegoldia dalianensis sp. nov., isolated from the pus of a patient with skin abscess and genomic analysis of the strains belonging to Finegoldia genus.</title>
        <authorList>
            <person name="Li Y."/>
            <person name="Wang Y."/>
            <person name="Xiao D."/>
            <person name="Wang J."/>
            <person name="Jin D."/>
        </authorList>
    </citation>
    <scope>NUCLEOTIDE SEQUENCE [LARGE SCALE GENOMIC DNA]</scope>
    <source>
        <strain evidence="2 3">LY240594</strain>
    </source>
</reference>
<accession>A0ABW9KDR2</accession>